<proteinExistence type="predicted"/>
<dbReference type="CDD" id="cd00093">
    <property type="entry name" value="HTH_XRE"/>
    <property type="match status" value="1"/>
</dbReference>
<dbReference type="InterPro" id="IPR010982">
    <property type="entry name" value="Lambda_DNA-bd_dom_sf"/>
</dbReference>
<organism evidence="2 3">
    <name type="scientific">Taibaiella chishuiensis</name>
    <dbReference type="NCBI Taxonomy" id="1434707"/>
    <lineage>
        <taxon>Bacteria</taxon>
        <taxon>Pseudomonadati</taxon>
        <taxon>Bacteroidota</taxon>
        <taxon>Chitinophagia</taxon>
        <taxon>Chitinophagales</taxon>
        <taxon>Chitinophagaceae</taxon>
        <taxon>Taibaiella</taxon>
    </lineage>
</organism>
<dbReference type="RefSeq" id="WP_106522229.1">
    <property type="nucleotide sequence ID" value="NZ_PYGD01000002.1"/>
</dbReference>
<dbReference type="InterPro" id="IPR001387">
    <property type="entry name" value="Cro/C1-type_HTH"/>
</dbReference>
<sequence>MNTGKQSAAHMGTNIKTVREILGISRELLAFEFHVSIAAIEKMEKRKIVSKQVIAKLSEIFQVEHDQIEAFEESRFLVYIGRRWHKDKR</sequence>
<dbReference type="Gene3D" id="1.10.260.40">
    <property type="entry name" value="lambda repressor-like DNA-binding domains"/>
    <property type="match status" value="1"/>
</dbReference>
<protein>
    <submittedName>
        <fullName evidence="2">Helix-turn-helix protein</fullName>
    </submittedName>
</protein>
<name>A0A2P8D7J5_9BACT</name>
<gene>
    <name evidence="2" type="ORF">B0I18_102175</name>
</gene>
<dbReference type="GO" id="GO:0003677">
    <property type="term" value="F:DNA binding"/>
    <property type="evidence" value="ECO:0007669"/>
    <property type="project" value="InterPro"/>
</dbReference>
<comment type="caution">
    <text evidence="2">The sequence shown here is derived from an EMBL/GenBank/DDBJ whole genome shotgun (WGS) entry which is preliminary data.</text>
</comment>
<dbReference type="SUPFAM" id="SSF47413">
    <property type="entry name" value="lambda repressor-like DNA-binding domains"/>
    <property type="match status" value="1"/>
</dbReference>
<evidence type="ECO:0000313" key="3">
    <source>
        <dbReference type="Proteomes" id="UP000240572"/>
    </source>
</evidence>
<dbReference type="Pfam" id="PF01381">
    <property type="entry name" value="HTH_3"/>
    <property type="match status" value="1"/>
</dbReference>
<dbReference type="Proteomes" id="UP000240572">
    <property type="component" value="Unassembled WGS sequence"/>
</dbReference>
<dbReference type="EMBL" id="PYGD01000002">
    <property type="protein sequence ID" value="PSK93205.1"/>
    <property type="molecule type" value="Genomic_DNA"/>
</dbReference>
<dbReference type="AlphaFoldDB" id="A0A2P8D7J5"/>
<keyword evidence="3" id="KW-1185">Reference proteome</keyword>
<dbReference type="SMART" id="SM00530">
    <property type="entry name" value="HTH_XRE"/>
    <property type="match status" value="1"/>
</dbReference>
<evidence type="ECO:0000313" key="2">
    <source>
        <dbReference type="EMBL" id="PSK93205.1"/>
    </source>
</evidence>
<reference evidence="2 3" key="1">
    <citation type="submission" date="2018-03" db="EMBL/GenBank/DDBJ databases">
        <title>Genomic Encyclopedia of Type Strains, Phase III (KMG-III): the genomes of soil and plant-associated and newly described type strains.</title>
        <authorList>
            <person name="Whitman W."/>
        </authorList>
    </citation>
    <scope>NUCLEOTIDE SEQUENCE [LARGE SCALE GENOMIC DNA]</scope>
    <source>
        <strain evidence="2 3">CGMCC 1.12700</strain>
    </source>
</reference>
<dbReference type="PROSITE" id="PS50943">
    <property type="entry name" value="HTH_CROC1"/>
    <property type="match status" value="1"/>
</dbReference>
<evidence type="ECO:0000259" key="1">
    <source>
        <dbReference type="PROSITE" id="PS50943"/>
    </source>
</evidence>
<feature type="domain" description="HTH cro/C1-type" evidence="1">
    <location>
        <begin position="15"/>
        <end position="68"/>
    </location>
</feature>
<accession>A0A2P8D7J5</accession>